<feature type="region of interest" description="Disordered" evidence="1">
    <location>
        <begin position="373"/>
        <end position="405"/>
    </location>
</feature>
<dbReference type="Gene3D" id="3.40.395.10">
    <property type="entry name" value="Adenoviral Proteinase, Chain A"/>
    <property type="match status" value="1"/>
</dbReference>
<gene>
    <name evidence="2" type="ORF">AAF712_014665</name>
</gene>
<feature type="non-terminal residue" evidence="2">
    <location>
        <position position="1"/>
    </location>
</feature>
<dbReference type="EMBL" id="JBBXMP010000290">
    <property type="protein sequence ID" value="KAL0058652.1"/>
    <property type="molecule type" value="Genomic_DNA"/>
</dbReference>
<comment type="caution">
    <text evidence="2">The sequence shown here is derived from an EMBL/GenBank/DDBJ whole genome shotgun (WGS) entry which is preliminary data.</text>
</comment>
<protein>
    <recommendedName>
        <fullName evidence="4">Ubiquitin-like protease family profile domain-containing protein</fullName>
    </recommendedName>
</protein>
<evidence type="ECO:0000256" key="1">
    <source>
        <dbReference type="SAM" id="MobiDB-lite"/>
    </source>
</evidence>
<reference evidence="2 3" key="1">
    <citation type="submission" date="2024-05" db="EMBL/GenBank/DDBJ databases">
        <title>A draft genome resource for the thread blight pathogen Marasmius tenuissimus strain MS-2.</title>
        <authorList>
            <person name="Yulfo-Soto G.E."/>
            <person name="Baruah I.K."/>
            <person name="Amoako-Attah I."/>
            <person name="Bukari Y."/>
            <person name="Meinhardt L.W."/>
            <person name="Bailey B.A."/>
            <person name="Cohen S.P."/>
        </authorList>
    </citation>
    <scope>NUCLEOTIDE SEQUENCE [LARGE SCALE GENOMIC DNA]</scope>
    <source>
        <strain evidence="2 3">MS-2</strain>
    </source>
</reference>
<evidence type="ECO:0000313" key="2">
    <source>
        <dbReference type="EMBL" id="KAL0058652.1"/>
    </source>
</evidence>
<evidence type="ECO:0008006" key="4">
    <source>
        <dbReference type="Google" id="ProtNLM"/>
    </source>
</evidence>
<dbReference type="Proteomes" id="UP001437256">
    <property type="component" value="Unassembled WGS sequence"/>
</dbReference>
<proteinExistence type="predicted"/>
<dbReference type="InterPro" id="IPR038765">
    <property type="entry name" value="Papain-like_cys_pep_sf"/>
</dbReference>
<dbReference type="SUPFAM" id="SSF54001">
    <property type="entry name" value="Cysteine proteinases"/>
    <property type="match status" value="1"/>
</dbReference>
<evidence type="ECO:0000313" key="3">
    <source>
        <dbReference type="Proteomes" id="UP001437256"/>
    </source>
</evidence>
<name>A0ABR2ZAH7_9AGAR</name>
<sequence>IHTVMERWRKGKVGLKSLLATAEDDKVVDLLQRAHAALLDLPWIGQLKAPQSSQHDLLFSPQSAQISLQNPFFIQIVIQARKAGNAAYQTKNEYRWLRSLGESLFNGSIGKIVTIANWLKCHSYAIVIDGKEHTFYHRDSLNFPFLVEHANALQWWLGQHFGQSFKHKRLPIQQQQDGFSCGVHAWASLSSFLGVQSTPSCESAVLERVEIFLRLVEMHNLYSAIEPENEPGIDRLAVVSSDLDTGTDEANESTTSSEDDTIRKAIERAEESGKTQGILSFFSKASEEKRLQDSQDWDVLNEHAEDGQHTRVLEEARRREIVKEQNKLWKRKQRNGEKAAEIRSGDRWPDGKKCCKVEANLAYSSAAVTAEDTRPARSIMQNVKTKDRKPQGRKKTRPDRPAKYHNWLNPMTWPTIQTAALAVGPRMSLTEIARELHKRNPQIFNGKDVISRNIIEGWIDRTGSSPAWKPSTLQ</sequence>
<organism evidence="2 3">
    <name type="scientific">Marasmius tenuissimus</name>
    <dbReference type="NCBI Taxonomy" id="585030"/>
    <lineage>
        <taxon>Eukaryota</taxon>
        <taxon>Fungi</taxon>
        <taxon>Dikarya</taxon>
        <taxon>Basidiomycota</taxon>
        <taxon>Agaricomycotina</taxon>
        <taxon>Agaricomycetes</taxon>
        <taxon>Agaricomycetidae</taxon>
        <taxon>Agaricales</taxon>
        <taxon>Marasmiineae</taxon>
        <taxon>Marasmiaceae</taxon>
        <taxon>Marasmius</taxon>
    </lineage>
</organism>
<keyword evidence="3" id="KW-1185">Reference proteome</keyword>
<accession>A0ABR2ZAH7</accession>